<dbReference type="EMBL" id="AEVT01000107">
    <property type="protein sequence ID" value="EGA68397.1"/>
    <property type="molecule type" value="Genomic_DNA"/>
</dbReference>
<evidence type="ECO:0000259" key="1">
    <source>
        <dbReference type="PROSITE" id="PS51819"/>
    </source>
</evidence>
<dbReference type="InterPro" id="IPR029068">
    <property type="entry name" value="Glyas_Bleomycin-R_OHBP_Dase"/>
</dbReference>
<reference evidence="2 3" key="1">
    <citation type="journal article" date="2012" name="Int. J. Syst. Evol. Microbiol.">
        <title>Vibrio caribbeanicus sp. nov., isolated from the marine sponge Scleritoderma cyanea.</title>
        <authorList>
            <person name="Hoffmann M."/>
            <person name="Monday S.R."/>
            <person name="Allard M.W."/>
            <person name="Strain E.A."/>
            <person name="Whittaker P."/>
            <person name="Naum M."/>
            <person name="McCarthy P.J."/>
            <person name="Lopez J.V."/>
            <person name="Fischer M."/>
            <person name="Brown E.W."/>
        </authorList>
    </citation>
    <scope>NUCLEOTIDE SEQUENCE [LARGE SCALE GENOMIC DNA]</scope>
    <source>
        <strain evidence="3">DSMZ 21326</strain>
    </source>
</reference>
<dbReference type="eggNOG" id="COG0346">
    <property type="taxonomic scope" value="Bacteria"/>
</dbReference>
<protein>
    <recommendedName>
        <fullName evidence="1">VOC domain-containing protein</fullName>
    </recommendedName>
</protein>
<dbReference type="PROSITE" id="PS51819">
    <property type="entry name" value="VOC"/>
    <property type="match status" value="1"/>
</dbReference>
<dbReference type="Pfam" id="PF00903">
    <property type="entry name" value="Glyoxalase"/>
    <property type="match status" value="1"/>
</dbReference>
<dbReference type="OrthoDB" id="9804944at2"/>
<organism evidence="2 3">
    <name type="scientific">Vibrio sinaloensis DSM 21326</name>
    <dbReference type="NCBI Taxonomy" id="945550"/>
    <lineage>
        <taxon>Bacteria</taxon>
        <taxon>Pseudomonadati</taxon>
        <taxon>Pseudomonadota</taxon>
        <taxon>Gammaproteobacteria</taxon>
        <taxon>Vibrionales</taxon>
        <taxon>Vibrionaceae</taxon>
        <taxon>Vibrio</taxon>
        <taxon>Vibrio oreintalis group</taxon>
    </lineage>
</organism>
<evidence type="ECO:0000313" key="3">
    <source>
        <dbReference type="Proteomes" id="UP000006228"/>
    </source>
</evidence>
<dbReference type="InterPro" id="IPR004360">
    <property type="entry name" value="Glyas_Fos-R_dOase_dom"/>
</dbReference>
<dbReference type="InterPro" id="IPR037523">
    <property type="entry name" value="VOC_core"/>
</dbReference>
<feature type="domain" description="VOC" evidence="1">
    <location>
        <begin position="5"/>
        <end position="135"/>
    </location>
</feature>
<dbReference type="Proteomes" id="UP000006228">
    <property type="component" value="Unassembled WGS sequence"/>
</dbReference>
<dbReference type="Gene3D" id="3.10.180.10">
    <property type="entry name" value="2,3-Dihydroxybiphenyl 1,2-Dioxygenase, domain 1"/>
    <property type="match status" value="1"/>
</dbReference>
<comment type="caution">
    <text evidence="2">The sequence shown here is derived from an EMBL/GenBank/DDBJ whole genome shotgun (WGS) entry which is preliminary data.</text>
</comment>
<dbReference type="RefSeq" id="WP_008080807.1">
    <property type="nucleotide sequence ID" value="NZ_AEVT01000107.1"/>
</dbReference>
<accession>E8MC92</accession>
<dbReference type="GeneID" id="95571162"/>
<sequence length="138" mass="15724">MPIQAIDHFTLRVSDTERSINFYQEVVGLHLGERPAFNFPGYWLYASGQPILHLVAQTQSAADENLQRYLGQREQASGSGVVDHISLRGSDYQAMKQRLIEVEGGEFQQRLVPELKQRQLFFVDPDGVTIEIIFPYQA</sequence>
<gene>
    <name evidence="2" type="ORF">VISI1226_08959</name>
</gene>
<name>E8MC92_PHOS4</name>
<proteinExistence type="predicted"/>
<dbReference type="PANTHER" id="PTHR46142">
    <property type="match status" value="1"/>
</dbReference>
<dbReference type="PANTHER" id="PTHR46142:SF3">
    <property type="entry name" value="F18B13.24 PROTEIN"/>
    <property type="match status" value="1"/>
</dbReference>
<evidence type="ECO:0000313" key="2">
    <source>
        <dbReference type="EMBL" id="EGA68397.1"/>
    </source>
</evidence>
<dbReference type="SUPFAM" id="SSF54593">
    <property type="entry name" value="Glyoxalase/Bleomycin resistance protein/Dihydroxybiphenyl dioxygenase"/>
    <property type="match status" value="1"/>
</dbReference>
<dbReference type="AlphaFoldDB" id="E8MC92"/>